<keyword evidence="4" id="KW-0408">Iron</keyword>
<comment type="caution">
    <text evidence="8">The sequence shown here is derived from an EMBL/GenBank/DDBJ whole genome shotgun (WGS) entry which is preliminary data.</text>
</comment>
<dbReference type="GO" id="GO:0009055">
    <property type="term" value="F:electron transfer activity"/>
    <property type="evidence" value="ECO:0007669"/>
    <property type="project" value="TreeGrafter"/>
</dbReference>
<dbReference type="SUPFAM" id="SSF54292">
    <property type="entry name" value="2Fe-2S ferredoxin-like"/>
    <property type="match status" value="1"/>
</dbReference>
<feature type="domain" description="2Fe-2S ferredoxin-type" evidence="7">
    <location>
        <begin position="1"/>
        <end position="106"/>
    </location>
</feature>
<comment type="similarity">
    <text evidence="1">Belongs to the adrenodoxin/putidaredoxin family.</text>
</comment>
<evidence type="ECO:0000256" key="5">
    <source>
        <dbReference type="ARBA" id="ARBA00023014"/>
    </source>
</evidence>
<dbReference type="InterPro" id="IPR001041">
    <property type="entry name" value="2Fe-2S_ferredoxin-type"/>
</dbReference>
<reference evidence="8 9" key="1">
    <citation type="submission" date="2019-04" db="EMBL/GenBank/DDBJ databases">
        <title>Taxonomy of novel Haliea sp. from mangrove soil of West Coast of India.</title>
        <authorList>
            <person name="Verma A."/>
            <person name="Kumar P."/>
            <person name="Krishnamurthi S."/>
        </authorList>
    </citation>
    <scope>NUCLEOTIDE SEQUENCE [LARGE SCALE GENOMIC DNA]</scope>
    <source>
        <strain evidence="8 9">SAOS-164</strain>
    </source>
</reference>
<dbReference type="RefSeq" id="WP_135443365.1">
    <property type="nucleotide sequence ID" value="NZ_SRLE01000007.1"/>
</dbReference>
<dbReference type="PANTHER" id="PTHR23426">
    <property type="entry name" value="FERREDOXIN/ADRENODOXIN"/>
    <property type="match status" value="1"/>
</dbReference>
<keyword evidence="5" id="KW-0411">Iron-sulfur</keyword>
<dbReference type="CDD" id="cd00207">
    <property type="entry name" value="fer2"/>
    <property type="match status" value="1"/>
</dbReference>
<dbReference type="InterPro" id="IPR001055">
    <property type="entry name" value="Adrenodoxin-like"/>
</dbReference>
<evidence type="ECO:0000256" key="4">
    <source>
        <dbReference type="ARBA" id="ARBA00023004"/>
    </source>
</evidence>
<dbReference type="EMBL" id="SRLE01000007">
    <property type="protein sequence ID" value="TGD73314.1"/>
    <property type="molecule type" value="Genomic_DNA"/>
</dbReference>
<protein>
    <submittedName>
        <fullName evidence="8">2Fe-2S iron-sulfur cluster binding domain-containing protein</fullName>
    </submittedName>
</protein>
<dbReference type="Proteomes" id="UP000298050">
    <property type="component" value="Unassembled WGS sequence"/>
</dbReference>
<dbReference type="PANTHER" id="PTHR23426:SF65">
    <property type="entry name" value="FERREDOXIN-2, MITOCHONDRIAL"/>
    <property type="match status" value="1"/>
</dbReference>
<sequence>MVKIIYKESDGTEHPTDLEPGVSVMQGALNNGVPSILGECGGQLACGTCLVYVDPAWRDKTGEPEEMEEATLELHADNPHEGKRLSCQIKASDELDGLVVHLPDSQY</sequence>
<dbReference type="InterPro" id="IPR036010">
    <property type="entry name" value="2Fe-2S_ferredoxin-like_sf"/>
</dbReference>
<dbReference type="Gene3D" id="3.10.20.30">
    <property type="match status" value="1"/>
</dbReference>
<keyword evidence="3" id="KW-0479">Metal-binding</keyword>
<dbReference type="AlphaFoldDB" id="A0A4Z0M1K3"/>
<keyword evidence="2" id="KW-0001">2Fe-2S</keyword>
<dbReference type="InterPro" id="IPR012675">
    <property type="entry name" value="Beta-grasp_dom_sf"/>
</dbReference>
<evidence type="ECO:0000259" key="7">
    <source>
        <dbReference type="PROSITE" id="PS51085"/>
    </source>
</evidence>
<evidence type="ECO:0000256" key="3">
    <source>
        <dbReference type="ARBA" id="ARBA00022723"/>
    </source>
</evidence>
<accession>A0A4Z0M1K3</accession>
<dbReference type="GO" id="GO:0046872">
    <property type="term" value="F:metal ion binding"/>
    <property type="evidence" value="ECO:0007669"/>
    <property type="project" value="UniProtKB-KW"/>
</dbReference>
<dbReference type="PROSITE" id="PS51085">
    <property type="entry name" value="2FE2S_FER_2"/>
    <property type="match status" value="1"/>
</dbReference>
<evidence type="ECO:0000313" key="9">
    <source>
        <dbReference type="Proteomes" id="UP000298050"/>
    </source>
</evidence>
<proteinExistence type="inferred from homology"/>
<gene>
    <name evidence="8" type="ORF">E4634_09760</name>
</gene>
<organism evidence="8 9">
    <name type="scientific">Mangrovimicrobium sediminis</name>
    <dbReference type="NCBI Taxonomy" id="2562682"/>
    <lineage>
        <taxon>Bacteria</taxon>
        <taxon>Pseudomonadati</taxon>
        <taxon>Pseudomonadota</taxon>
        <taxon>Gammaproteobacteria</taxon>
        <taxon>Cellvibrionales</taxon>
        <taxon>Halieaceae</taxon>
        <taxon>Mangrovimicrobium</taxon>
    </lineage>
</organism>
<comment type="cofactor">
    <cofactor evidence="6">
        <name>[2Fe-2S] cluster</name>
        <dbReference type="ChEBI" id="CHEBI:190135"/>
    </cofactor>
</comment>
<name>A0A4Z0M1K3_9GAMM</name>
<evidence type="ECO:0000313" key="8">
    <source>
        <dbReference type="EMBL" id="TGD73314.1"/>
    </source>
</evidence>
<evidence type="ECO:0000256" key="2">
    <source>
        <dbReference type="ARBA" id="ARBA00022714"/>
    </source>
</evidence>
<dbReference type="OrthoDB" id="9799640at2"/>
<evidence type="ECO:0000256" key="6">
    <source>
        <dbReference type="ARBA" id="ARBA00034078"/>
    </source>
</evidence>
<dbReference type="Pfam" id="PF00111">
    <property type="entry name" value="Fer2"/>
    <property type="match status" value="1"/>
</dbReference>
<dbReference type="GO" id="GO:0051537">
    <property type="term" value="F:2 iron, 2 sulfur cluster binding"/>
    <property type="evidence" value="ECO:0007669"/>
    <property type="project" value="UniProtKB-KW"/>
</dbReference>
<evidence type="ECO:0000256" key="1">
    <source>
        <dbReference type="ARBA" id="ARBA00010914"/>
    </source>
</evidence>
<dbReference type="GO" id="GO:0140647">
    <property type="term" value="P:P450-containing electron transport chain"/>
    <property type="evidence" value="ECO:0007669"/>
    <property type="project" value="InterPro"/>
</dbReference>
<keyword evidence="9" id="KW-1185">Reference proteome</keyword>